<name>A0A3P7KCA0_STRVU</name>
<dbReference type="OrthoDB" id="412018at2759"/>
<protein>
    <recommendedName>
        <fullName evidence="2">CN hydrolase domain-containing protein</fullName>
    </recommendedName>
</protein>
<feature type="domain" description="CN hydrolase" evidence="2">
    <location>
        <begin position="1"/>
        <end position="102"/>
    </location>
</feature>
<dbReference type="InterPro" id="IPR050345">
    <property type="entry name" value="Aliph_Amidase/BUP"/>
</dbReference>
<dbReference type="AlphaFoldDB" id="A0A3P7KCA0"/>
<evidence type="ECO:0000313" key="3">
    <source>
        <dbReference type="EMBL" id="VDM65552.1"/>
    </source>
</evidence>
<evidence type="ECO:0000313" key="4">
    <source>
        <dbReference type="Proteomes" id="UP000270094"/>
    </source>
</evidence>
<gene>
    <name evidence="3" type="ORF">SVUK_LOCUS550</name>
</gene>
<dbReference type="GO" id="GO:0003837">
    <property type="term" value="F:beta-ureidopropionase activity"/>
    <property type="evidence" value="ECO:0007669"/>
    <property type="project" value="TreeGrafter"/>
</dbReference>
<evidence type="ECO:0000259" key="2">
    <source>
        <dbReference type="PROSITE" id="PS50263"/>
    </source>
</evidence>
<dbReference type="InterPro" id="IPR003010">
    <property type="entry name" value="C-N_Hydrolase"/>
</dbReference>
<dbReference type="PANTHER" id="PTHR43674:SF2">
    <property type="entry name" value="BETA-UREIDOPROPIONASE"/>
    <property type="match status" value="1"/>
</dbReference>
<sequence>MYAENGAEIIFNPSAETVENRSEPIWGIEGRNAAVTNHCYTVSINRVGKESFPNEFTSGDRRPGHKESGQYYGSAYVAAPDGSRTPGLSRIKDGILIAEIDLNLCRQTKDSLCFKMTQRLDMYAKCLAAVADPCYKPDIHREK</sequence>
<dbReference type="GO" id="GO:0033396">
    <property type="term" value="P:beta-alanine biosynthetic process via 3-ureidopropionate"/>
    <property type="evidence" value="ECO:0007669"/>
    <property type="project" value="TreeGrafter"/>
</dbReference>
<dbReference type="SUPFAM" id="SSF56317">
    <property type="entry name" value="Carbon-nitrogen hydrolase"/>
    <property type="match status" value="1"/>
</dbReference>
<dbReference type="InterPro" id="IPR036526">
    <property type="entry name" value="C-N_Hydrolase_sf"/>
</dbReference>
<accession>A0A3P7KCA0</accession>
<dbReference type="Pfam" id="PF00795">
    <property type="entry name" value="CN_hydrolase"/>
    <property type="match status" value="1"/>
</dbReference>
<dbReference type="PROSITE" id="PS50263">
    <property type="entry name" value="CN_HYDROLASE"/>
    <property type="match status" value="1"/>
</dbReference>
<reference evidence="3 4" key="1">
    <citation type="submission" date="2018-11" db="EMBL/GenBank/DDBJ databases">
        <authorList>
            <consortium name="Pathogen Informatics"/>
        </authorList>
    </citation>
    <scope>NUCLEOTIDE SEQUENCE [LARGE SCALE GENOMIC DNA]</scope>
</reference>
<evidence type="ECO:0000256" key="1">
    <source>
        <dbReference type="ARBA" id="ARBA00022801"/>
    </source>
</evidence>
<dbReference type="PANTHER" id="PTHR43674">
    <property type="entry name" value="NITRILASE C965.09-RELATED"/>
    <property type="match status" value="1"/>
</dbReference>
<organism evidence="3 4">
    <name type="scientific">Strongylus vulgaris</name>
    <name type="common">Blood worm</name>
    <dbReference type="NCBI Taxonomy" id="40348"/>
    <lineage>
        <taxon>Eukaryota</taxon>
        <taxon>Metazoa</taxon>
        <taxon>Ecdysozoa</taxon>
        <taxon>Nematoda</taxon>
        <taxon>Chromadorea</taxon>
        <taxon>Rhabditida</taxon>
        <taxon>Rhabditina</taxon>
        <taxon>Rhabditomorpha</taxon>
        <taxon>Strongyloidea</taxon>
        <taxon>Strongylidae</taxon>
        <taxon>Strongylus</taxon>
    </lineage>
</organism>
<dbReference type="Gene3D" id="3.60.110.10">
    <property type="entry name" value="Carbon-nitrogen hydrolase"/>
    <property type="match status" value="1"/>
</dbReference>
<dbReference type="Proteomes" id="UP000270094">
    <property type="component" value="Unassembled WGS sequence"/>
</dbReference>
<keyword evidence="1" id="KW-0378">Hydrolase</keyword>
<keyword evidence="4" id="KW-1185">Reference proteome</keyword>
<proteinExistence type="predicted"/>
<dbReference type="EMBL" id="UYYB01000940">
    <property type="protein sequence ID" value="VDM65552.1"/>
    <property type="molecule type" value="Genomic_DNA"/>
</dbReference>